<dbReference type="PANTHER" id="PTHR12953">
    <property type="entry name" value="MEMBRANE PROTEIN CH1 RELATED"/>
    <property type="match status" value="1"/>
</dbReference>
<feature type="domain" description="SUN" evidence="8">
    <location>
        <begin position="196"/>
        <end position="356"/>
    </location>
</feature>
<evidence type="ECO:0000313" key="10">
    <source>
        <dbReference type="RefSeq" id="XP_015058965.1"/>
    </source>
</evidence>
<evidence type="ECO:0000256" key="4">
    <source>
        <dbReference type="ARBA" id="ARBA00023136"/>
    </source>
</evidence>
<evidence type="ECO:0000256" key="1">
    <source>
        <dbReference type="ARBA" id="ARBA00004308"/>
    </source>
</evidence>
<proteinExistence type="predicted"/>
<organism evidence="9 10">
    <name type="scientific">Solanum pennellii</name>
    <name type="common">Tomato</name>
    <name type="synonym">Lycopersicon pennellii</name>
    <dbReference type="NCBI Taxonomy" id="28526"/>
    <lineage>
        <taxon>Eukaryota</taxon>
        <taxon>Viridiplantae</taxon>
        <taxon>Streptophyta</taxon>
        <taxon>Embryophyta</taxon>
        <taxon>Tracheophyta</taxon>
        <taxon>Spermatophyta</taxon>
        <taxon>Magnoliopsida</taxon>
        <taxon>eudicotyledons</taxon>
        <taxon>Gunneridae</taxon>
        <taxon>Pentapetalae</taxon>
        <taxon>asterids</taxon>
        <taxon>lamiids</taxon>
        <taxon>Solanales</taxon>
        <taxon>Solanaceae</taxon>
        <taxon>Solanoideae</taxon>
        <taxon>Solaneae</taxon>
        <taxon>Solanum</taxon>
        <taxon>Solanum subgen. Lycopersicon</taxon>
    </lineage>
</organism>
<evidence type="ECO:0000313" key="9">
    <source>
        <dbReference type="Proteomes" id="UP000694930"/>
    </source>
</evidence>
<comment type="subcellular location">
    <subcellularLocation>
        <location evidence="1">Endomembrane system</location>
    </subcellularLocation>
</comment>
<evidence type="ECO:0000256" key="3">
    <source>
        <dbReference type="ARBA" id="ARBA00022989"/>
    </source>
</evidence>
<dbReference type="PANTHER" id="PTHR12953:SF0">
    <property type="entry name" value="SUN DOMAIN-CONTAINING OSSIFICATION FACTOR"/>
    <property type="match status" value="1"/>
</dbReference>
<keyword evidence="9" id="KW-1185">Reference proteome</keyword>
<dbReference type="InterPro" id="IPR012919">
    <property type="entry name" value="SUN_dom"/>
</dbReference>
<gene>
    <name evidence="10" type="primary">LOC107005023</name>
</gene>
<evidence type="ECO:0000256" key="5">
    <source>
        <dbReference type="SAM" id="Coils"/>
    </source>
</evidence>
<feature type="coiled-coil region" evidence="5">
    <location>
        <begin position="521"/>
        <end position="548"/>
    </location>
</feature>
<feature type="transmembrane region" description="Helical" evidence="7">
    <location>
        <begin position="24"/>
        <end position="46"/>
    </location>
</feature>
<dbReference type="GeneID" id="107005023"/>
<name>A0ABM1FMC6_SOLPN</name>
<sequence>MQRSRRALLQRRALEKAIYGRERAYKVSLSAVTVLWTLVFVLNLWIGHGDVNEGKSGKEWLVASFLGVMSPFTHPQGYSLSDGSGDFPVAVRLYTENKPQYSRDTCFALRKTDSLSQEIQFEDSAKTSCTQAGKSRVTNKESADVLQNNNAGPAIQEQASEGNPLSEKDASKSDRFARAVPPGLDEFKNKAFNAKNHNKIGHAEGIIHRLEPGGSEYNYASSSKGAKVLAYNKEAKGASNILSRDKDKYLRNPCSAEEKFVVIELSEETLVDTVEVANFEHHSSNLKDFELLGSPIYPTDTWIKLGNFTAVNVRHAQRFLLPEPKWVRYLKLNLLGHYGSEFYCTLSILEVYGVDAVEIMLEDLISNQDKLFVPEQTSNEDKSVPTQHVSNHGETFKNANEETEKDLPADIIKGVMTTNVPDPVEEISRQQVNRMPGDSLKILMKKVRSLDINLSVLERYLEELNSRYGKIFKDFDSEIGEKDVLLQNIRSDIRGLSHSKDALGKEVVDLVSWKSLVSTQLEEIIRGNAILRKEVEKVQRNQVHMENKGIVIFLVCSFFGLLAFFKLLVDTILGNFRSENSKKFCSESYSWYFLLLSSTITIIILSL</sequence>
<keyword evidence="2 7" id="KW-0812">Transmembrane</keyword>
<dbReference type="Proteomes" id="UP000694930">
    <property type="component" value="Chromosome 11"/>
</dbReference>
<feature type="region of interest" description="Disordered" evidence="6">
    <location>
        <begin position="154"/>
        <end position="173"/>
    </location>
</feature>
<reference evidence="9" key="1">
    <citation type="journal article" date="2014" name="Nat. Genet.">
        <title>The genome of the stress-tolerant wild tomato species Solanum pennellii.</title>
        <authorList>
            <person name="Bolger A."/>
            <person name="Scossa F."/>
            <person name="Bolger M.E."/>
            <person name="Lanz C."/>
            <person name="Maumus F."/>
            <person name="Tohge T."/>
            <person name="Quesneville H."/>
            <person name="Alseekh S."/>
            <person name="Sorensen I."/>
            <person name="Lichtenstein G."/>
            <person name="Fich E.A."/>
            <person name="Conte M."/>
            <person name="Keller H."/>
            <person name="Schneeberger K."/>
            <person name="Schwacke R."/>
            <person name="Ofner I."/>
            <person name="Vrebalov J."/>
            <person name="Xu Y."/>
            <person name="Osorio S."/>
            <person name="Aflitos S.A."/>
            <person name="Schijlen E."/>
            <person name="Jimenez-Gomez J.M."/>
            <person name="Ryngajllo M."/>
            <person name="Kimura S."/>
            <person name="Kumar R."/>
            <person name="Koenig D."/>
            <person name="Headland L.R."/>
            <person name="Maloof J.N."/>
            <person name="Sinha N."/>
            <person name="van Ham R.C."/>
            <person name="Lankhorst R.K."/>
            <person name="Mao L."/>
            <person name="Vogel A."/>
            <person name="Arsova B."/>
            <person name="Panstruga R."/>
            <person name="Fei Z."/>
            <person name="Rose J.K."/>
            <person name="Zamir D."/>
            <person name="Carrari F."/>
            <person name="Giovannoni J.J."/>
            <person name="Weigel D."/>
            <person name="Usadel B."/>
            <person name="Fernie A.R."/>
        </authorList>
    </citation>
    <scope>NUCLEOTIDE SEQUENCE [LARGE SCALE GENOMIC DNA]</scope>
    <source>
        <strain evidence="9">cv. LA0716</strain>
    </source>
</reference>
<evidence type="ECO:0000256" key="7">
    <source>
        <dbReference type="SAM" id="Phobius"/>
    </source>
</evidence>
<reference evidence="10" key="2">
    <citation type="submission" date="2025-08" db="UniProtKB">
        <authorList>
            <consortium name="RefSeq"/>
        </authorList>
    </citation>
    <scope>IDENTIFICATION</scope>
</reference>
<dbReference type="InterPro" id="IPR045120">
    <property type="entry name" value="Suco/Slp1-like"/>
</dbReference>
<accession>A0ABM1FMC6</accession>
<evidence type="ECO:0000259" key="8">
    <source>
        <dbReference type="PROSITE" id="PS51469"/>
    </source>
</evidence>
<dbReference type="Gene3D" id="2.60.120.260">
    <property type="entry name" value="Galactose-binding domain-like"/>
    <property type="match status" value="1"/>
</dbReference>
<dbReference type="SUPFAM" id="SSF49785">
    <property type="entry name" value="Galactose-binding domain-like"/>
    <property type="match status" value="1"/>
</dbReference>
<dbReference type="Pfam" id="PF07738">
    <property type="entry name" value="Sad1_UNC"/>
    <property type="match status" value="1"/>
</dbReference>
<dbReference type="PROSITE" id="PS51469">
    <property type="entry name" value="SUN"/>
    <property type="match status" value="1"/>
</dbReference>
<keyword evidence="5" id="KW-0175">Coiled coil</keyword>
<dbReference type="InterPro" id="IPR008979">
    <property type="entry name" value="Galactose-bd-like_sf"/>
</dbReference>
<protein>
    <submittedName>
        <fullName evidence="10">SUN domain-containing protein 4 isoform X1</fullName>
    </submittedName>
</protein>
<feature type="transmembrane region" description="Helical" evidence="7">
    <location>
        <begin position="549"/>
        <end position="569"/>
    </location>
</feature>
<dbReference type="RefSeq" id="XP_015058965.1">
    <property type="nucleotide sequence ID" value="XM_015203479.2"/>
</dbReference>
<evidence type="ECO:0000256" key="2">
    <source>
        <dbReference type="ARBA" id="ARBA00022692"/>
    </source>
</evidence>
<keyword evidence="3 7" id="KW-1133">Transmembrane helix</keyword>
<feature type="transmembrane region" description="Helical" evidence="7">
    <location>
        <begin position="589"/>
        <end position="606"/>
    </location>
</feature>
<evidence type="ECO:0000256" key="6">
    <source>
        <dbReference type="SAM" id="MobiDB-lite"/>
    </source>
</evidence>
<keyword evidence="4 7" id="KW-0472">Membrane</keyword>
<feature type="compositionally biased region" description="Polar residues" evidence="6">
    <location>
        <begin position="154"/>
        <end position="163"/>
    </location>
</feature>